<dbReference type="CDD" id="cd16917">
    <property type="entry name" value="HATPase_UhpB-NarQ-NarX-like"/>
    <property type="match status" value="1"/>
</dbReference>
<dbReference type="Proteomes" id="UP000823854">
    <property type="component" value="Unassembled WGS sequence"/>
</dbReference>
<dbReference type="PIRSF" id="PIRSF037434">
    <property type="entry name" value="STHK_ChrS"/>
    <property type="match status" value="1"/>
</dbReference>
<accession>A0A9D2Q055</accession>
<feature type="compositionally biased region" description="Low complexity" evidence="4">
    <location>
        <begin position="11"/>
        <end position="21"/>
    </location>
</feature>
<organism evidence="8 9">
    <name type="scientific">Candidatus Brachybacterium intestinipullorum</name>
    <dbReference type="NCBI Taxonomy" id="2838512"/>
    <lineage>
        <taxon>Bacteria</taxon>
        <taxon>Bacillati</taxon>
        <taxon>Actinomycetota</taxon>
        <taxon>Actinomycetes</taxon>
        <taxon>Micrococcales</taxon>
        <taxon>Dermabacteraceae</taxon>
        <taxon>Brachybacterium</taxon>
    </lineage>
</organism>
<dbReference type="SUPFAM" id="SSF55874">
    <property type="entry name" value="ATPase domain of HSP90 chaperone/DNA topoisomerase II/histidine kinase"/>
    <property type="match status" value="1"/>
</dbReference>
<feature type="transmembrane region" description="Helical" evidence="5">
    <location>
        <begin position="148"/>
        <end position="168"/>
    </location>
</feature>
<dbReference type="AlphaFoldDB" id="A0A9D2Q055"/>
<feature type="region of interest" description="Disordered" evidence="4">
    <location>
        <begin position="1"/>
        <end position="21"/>
    </location>
</feature>
<feature type="compositionally biased region" description="Pro residues" evidence="4">
    <location>
        <begin position="1"/>
        <end position="10"/>
    </location>
</feature>
<feature type="domain" description="Signal transduction histidine kinase subgroup 3 dimerisation and phosphoacceptor" evidence="7">
    <location>
        <begin position="237"/>
        <end position="301"/>
    </location>
</feature>
<keyword evidence="5" id="KW-0472">Membrane</keyword>
<evidence type="ECO:0000256" key="3">
    <source>
        <dbReference type="ARBA" id="ARBA00023012"/>
    </source>
</evidence>
<dbReference type="GO" id="GO:0046983">
    <property type="term" value="F:protein dimerization activity"/>
    <property type="evidence" value="ECO:0007669"/>
    <property type="project" value="InterPro"/>
</dbReference>
<dbReference type="InterPro" id="IPR011712">
    <property type="entry name" value="Sig_transdc_His_kin_sub3_dim/P"/>
</dbReference>
<dbReference type="InterPro" id="IPR017205">
    <property type="entry name" value="Sig_transdc_His_kinase_ChrS"/>
</dbReference>
<evidence type="ECO:0000256" key="1">
    <source>
        <dbReference type="ARBA" id="ARBA00022679"/>
    </source>
</evidence>
<gene>
    <name evidence="8" type="ORF">H9932_04985</name>
</gene>
<dbReference type="GO" id="GO:0000155">
    <property type="term" value="F:phosphorelay sensor kinase activity"/>
    <property type="evidence" value="ECO:0007669"/>
    <property type="project" value="InterPro"/>
</dbReference>
<feature type="transmembrane region" description="Helical" evidence="5">
    <location>
        <begin position="46"/>
        <end position="64"/>
    </location>
</feature>
<dbReference type="Pfam" id="PF07730">
    <property type="entry name" value="HisKA_3"/>
    <property type="match status" value="1"/>
</dbReference>
<name>A0A9D2Q055_9MICO</name>
<evidence type="ECO:0000313" key="9">
    <source>
        <dbReference type="Proteomes" id="UP000823854"/>
    </source>
</evidence>
<sequence>MSAPPAPTSSPPDAATGAAHAGTDRGATVADGILSDGSARTLGDRLVIVIPPVLLILATFLGLVLPREGVVPHDGLWALLPAAVLLVLRPVLGRSLAATGPDSSALRALYTLHLLTLAAGVVLNPYLCIYAFVGYIDGERFLAGARSHLVLVLTALVSAAGQSGGLLVMLHAPWLYVLLAAVNLLLAGAMSRVARERGVVLDARERALEELARSQRENARLHEELLERARLSGVEQERTRLSREIHDTVAQGLVGVIRQLEAVGPGIDEDSRRRVSTAEETARDALLEARRAVEALSPHQLGVDDLPEALGVLVARWARAHRIVAAVDADEADPDGPHAEVLLRIAQEALANVARHARADSVALTLSGGEGQQVLRIVDDGIGADLGSVGRGHGLDNMRARARAVGGDLAVDSRPGHGLAITARVPA</sequence>
<evidence type="ECO:0000313" key="8">
    <source>
        <dbReference type="EMBL" id="HJC69021.1"/>
    </source>
</evidence>
<keyword evidence="5" id="KW-1133">Transmembrane helix</keyword>
<feature type="domain" description="Histidine kinase/HSP90-like ATPase" evidence="6">
    <location>
        <begin position="342"/>
        <end position="426"/>
    </location>
</feature>
<reference evidence="8" key="1">
    <citation type="journal article" date="2021" name="PeerJ">
        <title>Extensive microbial diversity within the chicken gut microbiome revealed by metagenomics and culture.</title>
        <authorList>
            <person name="Gilroy R."/>
            <person name="Ravi A."/>
            <person name="Getino M."/>
            <person name="Pursley I."/>
            <person name="Horton D.L."/>
            <person name="Alikhan N.F."/>
            <person name="Baker D."/>
            <person name="Gharbi K."/>
            <person name="Hall N."/>
            <person name="Watson M."/>
            <person name="Adriaenssens E.M."/>
            <person name="Foster-Nyarko E."/>
            <person name="Jarju S."/>
            <person name="Secka A."/>
            <person name="Antonio M."/>
            <person name="Oren A."/>
            <person name="Chaudhuri R.R."/>
            <person name="La Ragione R."/>
            <person name="Hildebrand F."/>
            <person name="Pallen M.J."/>
        </authorList>
    </citation>
    <scope>NUCLEOTIDE SEQUENCE</scope>
    <source>
        <strain evidence="8">CHK130-7132</strain>
    </source>
</reference>
<evidence type="ECO:0000259" key="6">
    <source>
        <dbReference type="Pfam" id="PF02518"/>
    </source>
</evidence>
<reference evidence="8" key="2">
    <citation type="submission" date="2021-04" db="EMBL/GenBank/DDBJ databases">
        <authorList>
            <person name="Gilroy R."/>
        </authorList>
    </citation>
    <scope>NUCLEOTIDE SEQUENCE</scope>
    <source>
        <strain evidence="8">CHK130-7132</strain>
    </source>
</reference>
<dbReference type="PANTHER" id="PTHR24421:SF62">
    <property type="entry name" value="SENSORY TRANSDUCTION HISTIDINE KINASE"/>
    <property type="match status" value="1"/>
</dbReference>
<dbReference type="InterPro" id="IPR036890">
    <property type="entry name" value="HATPase_C_sf"/>
</dbReference>
<feature type="transmembrane region" description="Helical" evidence="5">
    <location>
        <begin position="76"/>
        <end position="92"/>
    </location>
</feature>
<comment type="caution">
    <text evidence="8">The sequence shown here is derived from an EMBL/GenBank/DDBJ whole genome shotgun (WGS) entry which is preliminary data.</text>
</comment>
<keyword evidence="1" id="KW-0808">Transferase</keyword>
<dbReference type="GO" id="GO:0016020">
    <property type="term" value="C:membrane"/>
    <property type="evidence" value="ECO:0007669"/>
    <property type="project" value="InterPro"/>
</dbReference>
<dbReference type="Gene3D" id="1.20.5.1930">
    <property type="match status" value="1"/>
</dbReference>
<dbReference type="Gene3D" id="3.30.565.10">
    <property type="entry name" value="Histidine kinase-like ATPase, C-terminal domain"/>
    <property type="match status" value="1"/>
</dbReference>
<evidence type="ECO:0000256" key="4">
    <source>
        <dbReference type="SAM" id="MobiDB-lite"/>
    </source>
</evidence>
<keyword evidence="5" id="KW-0812">Transmembrane</keyword>
<evidence type="ECO:0000256" key="2">
    <source>
        <dbReference type="ARBA" id="ARBA00022777"/>
    </source>
</evidence>
<feature type="transmembrane region" description="Helical" evidence="5">
    <location>
        <begin position="174"/>
        <end position="194"/>
    </location>
</feature>
<protein>
    <submittedName>
        <fullName evidence="8">Sensor histidine kinase</fullName>
    </submittedName>
</protein>
<dbReference type="PANTHER" id="PTHR24421">
    <property type="entry name" value="NITRATE/NITRITE SENSOR PROTEIN NARX-RELATED"/>
    <property type="match status" value="1"/>
</dbReference>
<proteinExistence type="predicted"/>
<dbReference type="EMBL" id="DWWC01000098">
    <property type="protein sequence ID" value="HJC69021.1"/>
    <property type="molecule type" value="Genomic_DNA"/>
</dbReference>
<evidence type="ECO:0000256" key="5">
    <source>
        <dbReference type="SAM" id="Phobius"/>
    </source>
</evidence>
<keyword evidence="3" id="KW-0902">Two-component regulatory system</keyword>
<evidence type="ECO:0000259" key="7">
    <source>
        <dbReference type="Pfam" id="PF07730"/>
    </source>
</evidence>
<feature type="transmembrane region" description="Helical" evidence="5">
    <location>
        <begin position="112"/>
        <end position="136"/>
    </location>
</feature>
<dbReference type="InterPro" id="IPR050482">
    <property type="entry name" value="Sensor_HK_TwoCompSys"/>
</dbReference>
<dbReference type="Pfam" id="PF02518">
    <property type="entry name" value="HATPase_c"/>
    <property type="match status" value="1"/>
</dbReference>
<keyword evidence="2 8" id="KW-0418">Kinase</keyword>
<dbReference type="InterPro" id="IPR003594">
    <property type="entry name" value="HATPase_dom"/>
</dbReference>